<dbReference type="EMBL" id="JAYWIO010000007">
    <property type="protein sequence ID" value="KAK7251966.1"/>
    <property type="molecule type" value="Genomic_DNA"/>
</dbReference>
<reference evidence="1 2" key="1">
    <citation type="submission" date="2024-01" db="EMBL/GenBank/DDBJ databases">
        <title>The genomes of 5 underutilized Papilionoideae crops provide insights into root nodulation and disease resistanc.</title>
        <authorList>
            <person name="Yuan L."/>
        </authorList>
    </citation>
    <scope>NUCLEOTIDE SEQUENCE [LARGE SCALE GENOMIC DNA]</scope>
    <source>
        <strain evidence="1">ZHUSHIDOU_FW_LH</strain>
        <tissue evidence="1">Leaf</tissue>
    </source>
</reference>
<accession>A0AAN9EAK9</accession>
<dbReference type="InterPro" id="IPR023267">
    <property type="entry name" value="RCMT"/>
</dbReference>
<dbReference type="PANTHER" id="PTHR22808:SF1">
    <property type="entry name" value="RNA CYTOSINE-C(5)-METHYLTRANSFERASE NSUN2-RELATED"/>
    <property type="match status" value="1"/>
</dbReference>
<keyword evidence="2" id="KW-1185">Reference proteome</keyword>
<dbReference type="AlphaFoldDB" id="A0AAN9EAK9"/>
<name>A0AAN9EAK9_CROPI</name>
<comment type="caution">
    <text evidence="1">The sequence shown here is derived from an EMBL/GenBank/DDBJ whole genome shotgun (WGS) entry which is preliminary data.</text>
</comment>
<gene>
    <name evidence="1" type="ORF">RIF29_35602</name>
</gene>
<dbReference type="GO" id="GO:0008173">
    <property type="term" value="F:RNA methyltransferase activity"/>
    <property type="evidence" value="ECO:0007669"/>
    <property type="project" value="InterPro"/>
</dbReference>
<evidence type="ECO:0000313" key="1">
    <source>
        <dbReference type="EMBL" id="KAK7251966.1"/>
    </source>
</evidence>
<protein>
    <submittedName>
        <fullName evidence="1">Uncharacterized protein</fullName>
    </submittedName>
</protein>
<dbReference type="Proteomes" id="UP001372338">
    <property type="component" value="Unassembled WGS sequence"/>
</dbReference>
<organism evidence="1 2">
    <name type="scientific">Crotalaria pallida</name>
    <name type="common">Smooth rattlebox</name>
    <name type="synonym">Crotalaria striata</name>
    <dbReference type="NCBI Taxonomy" id="3830"/>
    <lineage>
        <taxon>Eukaryota</taxon>
        <taxon>Viridiplantae</taxon>
        <taxon>Streptophyta</taxon>
        <taxon>Embryophyta</taxon>
        <taxon>Tracheophyta</taxon>
        <taxon>Spermatophyta</taxon>
        <taxon>Magnoliopsida</taxon>
        <taxon>eudicotyledons</taxon>
        <taxon>Gunneridae</taxon>
        <taxon>Pentapetalae</taxon>
        <taxon>rosids</taxon>
        <taxon>fabids</taxon>
        <taxon>Fabales</taxon>
        <taxon>Fabaceae</taxon>
        <taxon>Papilionoideae</taxon>
        <taxon>50 kb inversion clade</taxon>
        <taxon>genistoids sensu lato</taxon>
        <taxon>core genistoids</taxon>
        <taxon>Crotalarieae</taxon>
        <taxon>Crotalaria</taxon>
    </lineage>
</organism>
<dbReference type="PANTHER" id="PTHR22808">
    <property type="entry name" value="NCL1 YEAST -RELATED NOL1/NOP2/FMU SUN DOMAIN-CONTAINING"/>
    <property type="match status" value="1"/>
</dbReference>
<proteinExistence type="predicted"/>
<sequence length="86" mass="10175">MDELFAKIEENQHRQFIEKFHEFLKLQNEIGNITRQEAFSMVPTLLLDVHSDHFVLNSKQLVFGWLQETLMLNLTLLPTVSFVLMQ</sequence>
<evidence type="ECO:0000313" key="2">
    <source>
        <dbReference type="Proteomes" id="UP001372338"/>
    </source>
</evidence>
<dbReference type="GO" id="GO:0001510">
    <property type="term" value="P:RNA methylation"/>
    <property type="evidence" value="ECO:0007669"/>
    <property type="project" value="InterPro"/>
</dbReference>